<keyword evidence="3" id="KW-1185">Reference proteome</keyword>
<dbReference type="EMBL" id="QUQM01000008">
    <property type="protein sequence ID" value="KAA8642642.1"/>
    <property type="molecule type" value="Genomic_DNA"/>
</dbReference>
<dbReference type="Proteomes" id="UP000324241">
    <property type="component" value="Unassembled WGS sequence"/>
</dbReference>
<evidence type="ECO:0000313" key="2">
    <source>
        <dbReference type="EMBL" id="THC95880.1"/>
    </source>
</evidence>
<accession>A0A4S3JKK9</accession>
<organism evidence="2 3">
    <name type="scientific">Aspergillus tanneri</name>
    <dbReference type="NCBI Taxonomy" id="1220188"/>
    <lineage>
        <taxon>Eukaryota</taxon>
        <taxon>Fungi</taxon>
        <taxon>Dikarya</taxon>
        <taxon>Ascomycota</taxon>
        <taxon>Pezizomycotina</taxon>
        <taxon>Eurotiomycetes</taxon>
        <taxon>Eurotiomycetidae</taxon>
        <taxon>Eurotiales</taxon>
        <taxon>Aspergillaceae</taxon>
        <taxon>Aspergillus</taxon>
        <taxon>Aspergillus subgen. Circumdati</taxon>
    </lineage>
</organism>
<sequence>MGPQSETSMNNKSIVLEEYQKQLDLLYKRLDSLIKEAKHAHRKTATIALDGATDKGRT</sequence>
<evidence type="ECO:0000313" key="3">
    <source>
        <dbReference type="Proteomes" id="UP000308092"/>
    </source>
</evidence>
<reference evidence="2 3" key="1">
    <citation type="submission" date="2019-03" db="EMBL/GenBank/DDBJ databases">
        <title>The genome sequence of a newly discovered highly antifungal drug resistant Aspergillus species, Aspergillus tanneri NIH 1004.</title>
        <authorList>
            <person name="Mounaud S."/>
            <person name="Singh I."/>
            <person name="Joardar V."/>
            <person name="Pakala S."/>
            <person name="Pakala S."/>
            <person name="Venepally P."/>
            <person name="Hoover J."/>
            <person name="Nierman W."/>
            <person name="Chung J."/>
            <person name="Losada L."/>
        </authorList>
    </citation>
    <scope>NUCLEOTIDE SEQUENCE [LARGE SCALE GENOMIC DNA]</scope>
    <source>
        <strain evidence="2 3">NIH1004</strain>
    </source>
</reference>
<dbReference type="VEuPathDB" id="FungiDB:EYZ11_004658"/>
<dbReference type="GeneID" id="54334288"/>
<name>A0A4S3JKK9_9EURO</name>
<dbReference type="EMBL" id="SOSA01000138">
    <property type="protein sequence ID" value="THC95880.1"/>
    <property type="molecule type" value="Genomic_DNA"/>
</dbReference>
<dbReference type="Proteomes" id="UP000308092">
    <property type="component" value="Unassembled WGS sequence"/>
</dbReference>
<protein>
    <submittedName>
        <fullName evidence="2">Uncharacterized protein</fullName>
    </submittedName>
</protein>
<dbReference type="RefSeq" id="XP_033422004.1">
    <property type="nucleotide sequence ID" value="XM_033576149.1"/>
</dbReference>
<proteinExistence type="predicted"/>
<evidence type="ECO:0000313" key="1">
    <source>
        <dbReference type="EMBL" id="KAA8642642.1"/>
    </source>
</evidence>
<comment type="caution">
    <text evidence="2">The sequence shown here is derived from an EMBL/GenBank/DDBJ whole genome shotgun (WGS) entry which is preliminary data.</text>
</comment>
<reference evidence="1 4" key="2">
    <citation type="submission" date="2019-08" db="EMBL/GenBank/DDBJ databases">
        <title>The genome sequence of a newly discovered highly antifungal drug resistant Aspergillus species, Aspergillus tanneri NIH 1004.</title>
        <authorList>
            <person name="Mounaud S."/>
            <person name="Singh I."/>
            <person name="Joardar V."/>
            <person name="Pakala S."/>
            <person name="Pakala S."/>
            <person name="Venepally P."/>
            <person name="Chung J.K."/>
            <person name="Losada L."/>
            <person name="Nierman W.C."/>
        </authorList>
    </citation>
    <scope>NUCLEOTIDE SEQUENCE [LARGE SCALE GENOMIC DNA]</scope>
    <source>
        <strain evidence="1 4">NIH1004</strain>
    </source>
</reference>
<gene>
    <name evidence="1" type="ORF">ATNIH1004_011587</name>
    <name evidence="2" type="ORF">EYZ11_004658</name>
</gene>
<evidence type="ECO:0000313" key="4">
    <source>
        <dbReference type="Proteomes" id="UP000324241"/>
    </source>
</evidence>
<dbReference type="AlphaFoldDB" id="A0A4S3JKK9"/>